<evidence type="ECO:0000256" key="1">
    <source>
        <dbReference type="ARBA" id="ARBA00022598"/>
    </source>
</evidence>
<dbReference type="InterPro" id="IPR050141">
    <property type="entry name" value="GCL_type2/YbdK_subfam"/>
</dbReference>
<sequence length="374" mass="41969">MPTAPETLQFRSSRPFTIGVEWELQLLDAAGLDLADRVLPVLEAFPDSPWIKPEFIQSCVEINSRPCDDIDALQAHLQTVVATLQRRCAGLGLALAGAGTHPFCRRLALITPLPRYLRQKKAYGYLARNQITFATHVHLGMADAETAIALMNDLRAYLPVLLALGANSPFWRGYETGFACYRQRILASGRSYGMPPGFDSWNEFCRFYRVTRKAGVFESVRDIHWDLRPRPVLGTLEVRVLDAQSRLEDVLALAAFVRCLARWLLQTPAAARPPELPRPLPWWLEKENYFQANRLGLGAAYIDAEGGVRPLRTIAVTLCDLLAQCARPDEQAPLRCVRRRLLSDAGWQRQLAAWRRRGNMQAVAGDLVRQLAAA</sequence>
<name>A0AAU9C2R4_9GAMM</name>
<evidence type="ECO:0000256" key="3">
    <source>
        <dbReference type="ARBA" id="ARBA00022840"/>
    </source>
</evidence>
<dbReference type="InterPro" id="IPR006336">
    <property type="entry name" value="GCS2"/>
</dbReference>
<proteinExistence type="inferred from homology"/>
<comment type="function">
    <text evidence="4">ATP-dependent carboxylate-amine ligase which exhibits weak glutamate--cysteine ligase activity.</text>
</comment>
<keyword evidence="3 4" id="KW-0067">ATP-binding</keyword>
<protein>
    <recommendedName>
        <fullName evidence="4">Putative glutamate--cysteine ligase 2</fullName>
        <ecNumber evidence="4">6.3.2.2</ecNumber>
    </recommendedName>
    <alternativeName>
        <fullName evidence="4">Gamma-glutamylcysteine synthetase 2</fullName>
        <shortName evidence="4">GCS 2</shortName>
        <shortName evidence="4">Gamma-GCS 2</shortName>
    </alternativeName>
</protein>
<evidence type="ECO:0000313" key="6">
    <source>
        <dbReference type="Proteomes" id="UP001321825"/>
    </source>
</evidence>
<dbReference type="NCBIfam" id="TIGR02050">
    <property type="entry name" value="gshA_cyan_rel"/>
    <property type="match status" value="1"/>
</dbReference>
<keyword evidence="6" id="KW-1185">Reference proteome</keyword>
<evidence type="ECO:0000256" key="4">
    <source>
        <dbReference type="HAMAP-Rule" id="MF_01609"/>
    </source>
</evidence>
<dbReference type="Proteomes" id="UP001321825">
    <property type="component" value="Chromosome"/>
</dbReference>
<dbReference type="GO" id="GO:0004357">
    <property type="term" value="F:glutamate-cysteine ligase activity"/>
    <property type="evidence" value="ECO:0007669"/>
    <property type="project" value="UniProtKB-EC"/>
</dbReference>
<evidence type="ECO:0000256" key="2">
    <source>
        <dbReference type="ARBA" id="ARBA00022741"/>
    </source>
</evidence>
<dbReference type="Gene3D" id="3.30.590.20">
    <property type="match status" value="1"/>
</dbReference>
<dbReference type="InterPro" id="IPR011793">
    <property type="entry name" value="YbdK"/>
</dbReference>
<dbReference type="PANTHER" id="PTHR36510">
    <property type="entry name" value="GLUTAMATE--CYSTEINE LIGASE 2-RELATED"/>
    <property type="match status" value="1"/>
</dbReference>
<dbReference type="EMBL" id="AP024714">
    <property type="protein sequence ID" value="BCX81465.1"/>
    <property type="molecule type" value="Genomic_DNA"/>
</dbReference>
<keyword evidence="1 4" id="KW-0436">Ligase</keyword>
<comment type="similarity">
    <text evidence="4">Belongs to the glutamate--cysteine ligase type 2 family. YbdK subfamily.</text>
</comment>
<accession>A0AAU9C2R4</accession>
<dbReference type="AlphaFoldDB" id="A0AAU9C2R4"/>
<evidence type="ECO:0000313" key="5">
    <source>
        <dbReference type="EMBL" id="BCX81465.1"/>
    </source>
</evidence>
<keyword evidence="2 4" id="KW-0547">Nucleotide-binding</keyword>
<organism evidence="5 6">
    <name type="scientific">Methylomarinovum caldicuralii</name>
    <dbReference type="NCBI Taxonomy" id="438856"/>
    <lineage>
        <taxon>Bacteria</taxon>
        <taxon>Pseudomonadati</taxon>
        <taxon>Pseudomonadota</taxon>
        <taxon>Gammaproteobacteria</taxon>
        <taxon>Methylococcales</taxon>
        <taxon>Methylothermaceae</taxon>
        <taxon>Methylomarinovum</taxon>
    </lineage>
</organism>
<dbReference type="GO" id="GO:0005524">
    <property type="term" value="F:ATP binding"/>
    <property type="evidence" value="ECO:0007669"/>
    <property type="project" value="UniProtKB-KW"/>
</dbReference>
<dbReference type="SUPFAM" id="SSF55931">
    <property type="entry name" value="Glutamine synthetase/guanido kinase"/>
    <property type="match status" value="1"/>
</dbReference>
<comment type="catalytic activity">
    <reaction evidence="4">
        <text>L-cysteine + L-glutamate + ATP = gamma-L-glutamyl-L-cysteine + ADP + phosphate + H(+)</text>
        <dbReference type="Rhea" id="RHEA:13285"/>
        <dbReference type="ChEBI" id="CHEBI:15378"/>
        <dbReference type="ChEBI" id="CHEBI:29985"/>
        <dbReference type="ChEBI" id="CHEBI:30616"/>
        <dbReference type="ChEBI" id="CHEBI:35235"/>
        <dbReference type="ChEBI" id="CHEBI:43474"/>
        <dbReference type="ChEBI" id="CHEBI:58173"/>
        <dbReference type="ChEBI" id="CHEBI:456216"/>
        <dbReference type="EC" id="6.3.2.2"/>
    </reaction>
</comment>
<dbReference type="RefSeq" id="WP_317706391.1">
    <property type="nucleotide sequence ID" value="NZ_AP024714.1"/>
</dbReference>
<dbReference type="Pfam" id="PF04107">
    <property type="entry name" value="GCS2"/>
    <property type="match status" value="1"/>
</dbReference>
<gene>
    <name evidence="5" type="ORF">MIT9_P1043</name>
</gene>
<dbReference type="InterPro" id="IPR014746">
    <property type="entry name" value="Gln_synth/guanido_kin_cat_dom"/>
</dbReference>
<dbReference type="PANTHER" id="PTHR36510:SF1">
    <property type="entry name" value="GLUTAMATE--CYSTEINE LIGASE 2-RELATED"/>
    <property type="match status" value="1"/>
</dbReference>
<reference evidence="6" key="1">
    <citation type="journal article" date="2024" name="Int. J. Syst. Evol. Microbiol.">
        <title>Methylomarinovum tepidoasis sp. nov., a moderately thermophilic methanotroph of the family Methylothermaceae isolated from a deep-sea hydrothermal field.</title>
        <authorList>
            <person name="Hirayama H."/>
            <person name="Takaki Y."/>
            <person name="Abe M."/>
            <person name="Miyazaki M."/>
            <person name="Uematsu K."/>
            <person name="Matsui Y."/>
            <person name="Takai K."/>
        </authorList>
    </citation>
    <scope>NUCLEOTIDE SEQUENCE [LARGE SCALE GENOMIC DNA]</scope>
    <source>
        <strain evidence="6">IT-9</strain>
    </source>
</reference>
<dbReference type="HAMAP" id="MF_01609">
    <property type="entry name" value="Glu_cys_ligase_2"/>
    <property type="match status" value="1"/>
</dbReference>
<dbReference type="EC" id="6.3.2.2" evidence="4"/>
<dbReference type="KEGG" id="mcau:MIT9_P1043"/>
<dbReference type="GO" id="GO:0042398">
    <property type="term" value="P:modified amino acid biosynthetic process"/>
    <property type="evidence" value="ECO:0007669"/>
    <property type="project" value="InterPro"/>
</dbReference>